<accession>A0AB39PR73</accession>
<dbReference type="RefSeq" id="WP_369167344.1">
    <property type="nucleotide sequence ID" value="NZ_CP163439.1"/>
</dbReference>
<dbReference type="EMBL" id="CP163439">
    <property type="protein sequence ID" value="XDQ32849.1"/>
    <property type="molecule type" value="Genomic_DNA"/>
</dbReference>
<name>A0AB39PR73_9ACTN</name>
<sequence length="157" mass="17323">MAHKLLPFIRRMAEVTPDAMRLVRVNRIAALPSKDSRLNRCHTSRQRLSQLASHPGQFLRTFKLDCGLGIRQVRSKQSAALFEKVTQSIEIMTWPGQLSLDTPQGLMNLVGLAREGGIGITAELTTPVTMLSSNLPLPRYPSNSCSQGCPHHSHPSS</sequence>
<gene>
    <name evidence="1" type="ORF">AB5J49_05700</name>
</gene>
<dbReference type="AlphaFoldDB" id="A0AB39PR73"/>
<reference evidence="1" key="1">
    <citation type="submission" date="2024-07" db="EMBL/GenBank/DDBJ databases">
        <authorList>
            <person name="Yu S.T."/>
        </authorList>
    </citation>
    <scope>NUCLEOTIDE SEQUENCE</scope>
    <source>
        <strain evidence="1">R28</strain>
    </source>
</reference>
<proteinExistence type="predicted"/>
<organism evidence="1">
    <name type="scientific">Streptomyces sp. R28</name>
    <dbReference type="NCBI Taxonomy" id="3238628"/>
    <lineage>
        <taxon>Bacteria</taxon>
        <taxon>Bacillati</taxon>
        <taxon>Actinomycetota</taxon>
        <taxon>Actinomycetes</taxon>
        <taxon>Kitasatosporales</taxon>
        <taxon>Streptomycetaceae</taxon>
        <taxon>Streptomyces</taxon>
    </lineage>
</organism>
<protein>
    <submittedName>
        <fullName evidence="1">Uncharacterized protein</fullName>
    </submittedName>
</protein>
<evidence type="ECO:0000313" key="1">
    <source>
        <dbReference type="EMBL" id="XDQ32849.1"/>
    </source>
</evidence>